<comment type="caution">
    <text evidence="2">The sequence shown here is derived from an EMBL/GenBank/DDBJ whole genome shotgun (WGS) entry which is preliminary data.</text>
</comment>
<reference evidence="3" key="1">
    <citation type="journal article" date="2013" name="New Phytol.">
        <title>Comparative genomic and transcriptomic analyses reveal the hemibiotrophic stage shift of Colletotrichum fungi.</title>
        <authorList>
            <person name="Gan P."/>
            <person name="Ikeda K."/>
            <person name="Irieda H."/>
            <person name="Narusaka M."/>
            <person name="O'Connell R.J."/>
            <person name="Narusaka Y."/>
            <person name="Takano Y."/>
            <person name="Kubo Y."/>
            <person name="Shirasu K."/>
        </authorList>
    </citation>
    <scope>NUCLEOTIDE SEQUENCE [LARGE SCALE GENOMIC DNA]</scope>
    <source>
        <strain evidence="3">104-T / ATCC 96160 / CBS 514.97 / LARS 414 / MAFF 240422</strain>
    </source>
</reference>
<organism evidence="2 3">
    <name type="scientific">Colletotrichum orbiculare (strain 104-T / ATCC 96160 / CBS 514.97 / LARS 414 / MAFF 240422)</name>
    <name type="common">Cucumber anthracnose fungus</name>
    <name type="synonym">Colletotrichum lagenarium</name>
    <dbReference type="NCBI Taxonomy" id="1213857"/>
    <lineage>
        <taxon>Eukaryota</taxon>
        <taxon>Fungi</taxon>
        <taxon>Dikarya</taxon>
        <taxon>Ascomycota</taxon>
        <taxon>Pezizomycotina</taxon>
        <taxon>Sordariomycetes</taxon>
        <taxon>Hypocreomycetidae</taxon>
        <taxon>Glomerellales</taxon>
        <taxon>Glomerellaceae</taxon>
        <taxon>Colletotrichum</taxon>
        <taxon>Colletotrichum orbiculare species complex</taxon>
    </lineage>
</organism>
<evidence type="ECO:0000256" key="1">
    <source>
        <dbReference type="SAM" id="MobiDB-lite"/>
    </source>
</evidence>
<feature type="region of interest" description="Disordered" evidence="1">
    <location>
        <begin position="90"/>
        <end position="133"/>
    </location>
</feature>
<sequence length="133" mass="14195">MTASTRVVLDATYLSSEQAKAIGGHIAICKIMHLGPYQMSETAGPPIASGHPGQEQGTQPPLPIFHTQYTTPAQHISDNEASDQRQLSALALSLLAQTPAQGQSHDAHSPFDHAETMPTFGHFSVAERADHSD</sequence>
<reference evidence="3" key="2">
    <citation type="journal article" date="2019" name="Mol. Plant Microbe Interact.">
        <title>Genome sequence resources for four phytopathogenic fungi from the Colletotrichum orbiculare species complex.</title>
        <authorList>
            <person name="Gan P."/>
            <person name="Tsushima A."/>
            <person name="Narusaka M."/>
            <person name="Narusaka Y."/>
            <person name="Takano Y."/>
            <person name="Kubo Y."/>
            <person name="Shirasu K."/>
        </authorList>
    </citation>
    <scope>GENOME REANNOTATION</scope>
    <source>
        <strain evidence="3">104-T / ATCC 96160 / CBS 514.97 / LARS 414 / MAFF 240422</strain>
    </source>
</reference>
<dbReference type="AlphaFoldDB" id="A0A484G0B1"/>
<proteinExistence type="predicted"/>
<feature type="compositionally biased region" description="Low complexity" evidence="1">
    <location>
        <begin position="90"/>
        <end position="101"/>
    </location>
</feature>
<gene>
    <name evidence="2" type="ORF">Cob_v003094</name>
</gene>
<accession>A0A484G0B1</accession>
<keyword evidence="3" id="KW-1185">Reference proteome</keyword>
<evidence type="ECO:0000313" key="2">
    <source>
        <dbReference type="EMBL" id="TDZ23592.1"/>
    </source>
</evidence>
<protein>
    <submittedName>
        <fullName evidence="2">Uncharacterized protein</fullName>
    </submittedName>
</protein>
<evidence type="ECO:0000313" key="3">
    <source>
        <dbReference type="Proteomes" id="UP000014480"/>
    </source>
</evidence>
<name>A0A484G0B1_COLOR</name>
<feature type="compositionally biased region" description="Basic and acidic residues" evidence="1">
    <location>
        <begin position="105"/>
        <end position="115"/>
    </location>
</feature>
<feature type="region of interest" description="Disordered" evidence="1">
    <location>
        <begin position="40"/>
        <end position="66"/>
    </location>
</feature>
<dbReference type="Proteomes" id="UP000014480">
    <property type="component" value="Unassembled WGS sequence"/>
</dbReference>
<dbReference type="EMBL" id="AMCV02000005">
    <property type="protein sequence ID" value="TDZ23592.1"/>
    <property type="molecule type" value="Genomic_DNA"/>
</dbReference>